<dbReference type="InterPro" id="IPR023210">
    <property type="entry name" value="NADP_OxRdtase_dom"/>
</dbReference>
<gene>
    <name evidence="3" type="ORF">TsFJ059_000182</name>
</gene>
<feature type="domain" description="NADP-dependent oxidoreductase" evidence="2">
    <location>
        <begin position="51"/>
        <end position="347"/>
    </location>
</feature>
<dbReference type="GO" id="GO:0005737">
    <property type="term" value="C:cytoplasm"/>
    <property type="evidence" value="ECO:0007669"/>
    <property type="project" value="TreeGrafter"/>
</dbReference>
<dbReference type="InterPro" id="IPR036812">
    <property type="entry name" value="NAD(P)_OxRdtase_dom_sf"/>
</dbReference>
<keyword evidence="1" id="KW-0560">Oxidoreductase</keyword>
<accession>A0A9P8KRI7</accession>
<organism evidence="3 4">
    <name type="scientific">Trichoderma semiorbis</name>
    <dbReference type="NCBI Taxonomy" id="1491008"/>
    <lineage>
        <taxon>Eukaryota</taxon>
        <taxon>Fungi</taxon>
        <taxon>Dikarya</taxon>
        <taxon>Ascomycota</taxon>
        <taxon>Pezizomycotina</taxon>
        <taxon>Sordariomycetes</taxon>
        <taxon>Hypocreomycetidae</taxon>
        <taxon>Hypocreales</taxon>
        <taxon>Hypocreaceae</taxon>
        <taxon>Trichoderma</taxon>
    </lineage>
</organism>
<evidence type="ECO:0000313" key="4">
    <source>
        <dbReference type="Proteomes" id="UP000826573"/>
    </source>
</evidence>
<reference evidence="3 4" key="1">
    <citation type="submission" date="2021-08" db="EMBL/GenBank/DDBJ databases">
        <title>The highly contiguous genome resource for Trichoderma semiorbis FJ059, a fungal antagonistic to plant pathogens.</title>
        <authorList>
            <person name="Liu T."/>
        </authorList>
    </citation>
    <scope>NUCLEOTIDE SEQUENCE [LARGE SCALE GENOMIC DNA]</scope>
    <source>
        <strain evidence="3 4">FJ059</strain>
    </source>
</reference>
<dbReference type="Proteomes" id="UP000826573">
    <property type="component" value="Unassembled WGS sequence"/>
</dbReference>
<dbReference type="PRINTS" id="PR00069">
    <property type="entry name" value="ALDKETRDTASE"/>
</dbReference>
<protein>
    <recommendedName>
        <fullName evidence="2">NADP-dependent oxidoreductase domain-containing protein</fullName>
    </recommendedName>
</protein>
<dbReference type="AlphaFoldDB" id="A0A9P8KRI7"/>
<dbReference type="EMBL" id="JAIMJC010000001">
    <property type="protein sequence ID" value="KAH0531337.1"/>
    <property type="molecule type" value="Genomic_DNA"/>
</dbReference>
<dbReference type="Pfam" id="PF00248">
    <property type="entry name" value="Aldo_ket_red"/>
    <property type="match status" value="1"/>
</dbReference>
<dbReference type="InterPro" id="IPR020471">
    <property type="entry name" value="AKR"/>
</dbReference>
<name>A0A9P8KRI7_9HYPO</name>
<proteinExistence type="predicted"/>
<comment type="caution">
    <text evidence="3">The sequence shown here is derived from an EMBL/GenBank/DDBJ whole genome shotgun (WGS) entry which is preliminary data.</text>
</comment>
<dbReference type="Gene3D" id="3.20.20.100">
    <property type="entry name" value="NADP-dependent oxidoreductase domain"/>
    <property type="match status" value="1"/>
</dbReference>
<evidence type="ECO:0000313" key="3">
    <source>
        <dbReference type="EMBL" id="KAH0531337.1"/>
    </source>
</evidence>
<dbReference type="PANTHER" id="PTHR43625">
    <property type="entry name" value="AFLATOXIN B1 ALDEHYDE REDUCTASE"/>
    <property type="match status" value="1"/>
</dbReference>
<dbReference type="PANTHER" id="PTHR43625:SF40">
    <property type="entry name" value="ALDO-KETO REDUCTASE YAKC [NADP(+)]"/>
    <property type="match status" value="1"/>
</dbReference>
<dbReference type="SUPFAM" id="SSF51430">
    <property type="entry name" value="NAD(P)-linked oxidoreductase"/>
    <property type="match status" value="1"/>
</dbReference>
<evidence type="ECO:0000256" key="1">
    <source>
        <dbReference type="ARBA" id="ARBA00023002"/>
    </source>
</evidence>
<dbReference type="GO" id="GO:0016491">
    <property type="term" value="F:oxidoreductase activity"/>
    <property type="evidence" value="ECO:0007669"/>
    <property type="project" value="UniProtKB-KW"/>
</dbReference>
<evidence type="ECO:0000259" key="2">
    <source>
        <dbReference type="Pfam" id="PF00248"/>
    </source>
</evidence>
<sequence>MAIPTLFWLVGSSNNIILQQQIRRSKITAMSQTVPKIITRALGKNGPQIPRLGLGLMGLSGHYGLPAPDEERLAFLDKAYEMGERYWDTADMYGDCEDLLGKWFAANPGKRENIFLSTKFGIQVQGRSIKVDSSPEYCRQAVEKSLKRLGLPFVDLLYVHHLDKVTPIEKTIQVMVELKNEGKIHHLGLSECSADTLRRASAIHPIAAVQMEYNPFSVEIESPERRFLETSRELGIAVVAYSPLGRGLLTGSISSKEDLTKAGDIRTMLPRFNDENLEKNLAVVAKISEIAKTKGVTPTQLALAWVLAQGDDIFAIPGTTKAHRLSENLGAMSISLTAEEEQAIRNVGKEVFGARIHDKVPGVNIFGDTPPLEA</sequence>
<dbReference type="InterPro" id="IPR050791">
    <property type="entry name" value="Aldo-Keto_reductase"/>
</dbReference>
<keyword evidence="4" id="KW-1185">Reference proteome</keyword>